<name>A0ABX7MWA2_9GAMM</name>
<sequence length="153" mass="16837">MLKRPCSRRITDFMSSSPFQQLLRHRRSLALATLFFWALCALLAGCLIGLSSQSGSTSMSVPMVHEHTGHTEHGHDGRGITAAESVSDLACCETGHDPAPLTVLSLLALAVGLPLAFLLPLLSGNGAGWRRQPFHYFRIRPPRYHLVYCSFLH</sequence>
<protein>
    <recommendedName>
        <fullName evidence="4">DUF2946 domain-containing protein</fullName>
    </recommendedName>
</protein>
<organism evidence="2 3">
    <name type="scientific">Marinobacter salinisoli</name>
    <dbReference type="NCBI Taxonomy" id="2769486"/>
    <lineage>
        <taxon>Bacteria</taxon>
        <taxon>Pseudomonadati</taxon>
        <taxon>Pseudomonadota</taxon>
        <taxon>Gammaproteobacteria</taxon>
        <taxon>Pseudomonadales</taxon>
        <taxon>Marinobacteraceae</taxon>
        <taxon>Marinobacter</taxon>
    </lineage>
</organism>
<keyword evidence="1" id="KW-1133">Transmembrane helix</keyword>
<evidence type="ECO:0000256" key="1">
    <source>
        <dbReference type="SAM" id="Phobius"/>
    </source>
</evidence>
<keyword evidence="1" id="KW-0812">Transmembrane</keyword>
<evidence type="ECO:0008006" key="4">
    <source>
        <dbReference type="Google" id="ProtNLM"/>
    </source>
</evidence>
<keyword evidence="3" id="KW-1185">Reference proteome</keyword>
<dbReference type="Proteomes" id="UP000663555">
    <property type="component" value="Chromosome"/>
</dbReference>
<accession>A0ABX7MWA2</accession>
<dbReference type="RefSeq" id="WP_206644972.1">
    <property type="nucleotide sequence ID" value="NZ_CP071247.1"/>
</dbReference>
<evidence type="ECO:0000313" key="3">
    <source>
        <dbReference type="Proteomes" id="UP000663555"/>
    </source>
</evidence>
<gene>
    <name evidence="2" type="ORF">LPB19_04800</name>
</gene>
<evidence type="ECO:0000313" key="2">
    <source>
        <dbReference type="EMBL" id="QSP95735.1"/>
    </source>
</evidence>
<reference evidence="2 3" key="1">
    <citation type="submission" date="2021-03" db="EMBL/GenBank/DDBJ databases">
        <title>Genome sequencing of Marinobacter sp. LPB0319.</title>
        <authorList>
            <person name="Kim J."/>
        </authorList>
    </citation>
    <scope>NUCLEOTIDE SEQUENCE [LARGE SCALE GENOMIC DNA]</scope>
    <source>
        <strain evidence="2 3">LPB0319</strain>
    </source>
</reference>
<proteinExistence type="predicted"/>
<dbReference type="EMBL" id="CP071247">
    <property type="protein sequence ID" value="QSP95735.1"/>
    <property type="molecule type" value="Genomic_DNA"/>
</dbReference>
<keyword evidence="1" id="KW-0472">Membrane</keyword>
<feature type="transmembrane region" description="Helical" evidence="1">
    <location>
        <begin position="103"/>
        <end position="122"/>
    </location>
</feature>